<protein>
    <submittedName>
        <fullName evidence="1">Uncharacterized protein</fullName>
    </submittedName>
</protein>
<gene>
    <name evidence="1" type="ORF">g.97</name>
</gene>
<sequence length="131" mass="15287">MYKSFGSPHAADCFSYSLGPWLISSYYCLCAAAVDRGSWDLFSSAKLVKTSAYTRKYNVFYLQGRRTCTHYVRTYRDVIGTLIVRGKIIQSLDLNNIHITCRKNRLPEHRDRERVQKYYVRFECGCERFGG</sequence>
<dbReference type="EMBL" id="GGMS01017125">
    <property type="protein sequence ID" value="MBY86328.1"/>
    <property type="molecule type" value="Transcribed_RNA"/>
</dbReference>
<evidence type="ECO:0000313" key="1">
    <source>
        <dbReference type="EMBL" id="MBY86328.1"/>
    </source>
</evidence>
<accession>A0A2S2R8M8</accession>
<organism evidence="1">
    <name type="scientific">Sipha flava</name>
    <name type="common">yellow sugarcane aphid</name>
    <dbReference type="NCBI Taxonomy" id="143950"/>
    <lineage>
        <taxon>Eukaryota</taxon>
        <taxon>Metazoa</taxon>
        <taxon>Ecdysozoa</taxon>
        <taxon>Arthropoda</taxon>
        <taxon>Hexapoda</taxon>
        <taxon>Insecta</taxon>
        <taxon>Pterygota</taxon>
        <taxon>Neoptera</taxon>
        <taxon>Paraneoptera</taxon>
        <taxon>Hemiptera</taxon>
        <taxon>Sternorrhyncha</taxon>
        <taxon>Aphidomorpha</taxon>
        <taxon>Aphidoidea</taxon>
        <taxon>Aphididae</taxon>
        <taxon>Sipha</taxon>
    </lineage>
</organism>
<dbReference type="AlphaFoldDB" id="A0A2S2R8M8"/>
<proteinExistence type="predicted"/>
<name>A0A2S2R8M8_9HEMI</name>
<reference evidence="1" key="1">
    <citation type="submission" date="2018-04" db="EMBL/GenBank/DDBJ databases">
        <title>Transcriptome assembly of Sipha flava.</title>
        <authorList>
            <person name="Scully E.D."/>
            <person name="Geib S.M."/>
            <person name="Palmer N.A."/>
            <person name="Koch K."/>
            <person name="Bradshaw J."/>
            <person name="Heng-Moss T."/>
            <person name="Sarath G."/>
        </authorList>
    </citation>
    <scope>NUCLEOTIDE SEQUENCE</scope>
</reference>